<sequence length="1411" mass="138996">MARSHVSTSSGGAAGDAAGGPRAGNTRGRGSRSIKQVATRQRSLLINGVHMRLSTMSGCGGGGVAGRRRPSSPSSQLPLSHQLSSARAPSETSLGFLPGPGLFGVNYEGAVGDGGGDSSWLITAQKGGDQSSSPVPAAAAEAAAAAAAAMAADGEIPSLDTSGVENPLVVTAVLRVPDGGILTAAIDTARSMSRSRSPSRCRSPVSRSPAASRPMSRIGSPLRPRSGGGTGPAAPCPTAPPPPPLPQLPLAPTGSGTITSDVSCVTGGGIGTAAVTSRGGARGRISPACSVPSPLPVPQPPEAWDAHVASMFQWRTEAELAAVQRTHRSTYTPREGTSSPLRAASPEQGVRRRTGGSSSNTQSSSSTGGGDVGPAAVSAVAALAAVMLGPAGTTLPEFVPVPGAGPRVQSRYATARSSVTTEPVSAPPPPPAEAALQAVPGRMAADVTGTETCRSDAGKNAVPAGSGVDVGAEEFLPRSTAGATRPRALDIAMDAEGAWMGHQAMGAFAISPAALSAAVVGPDMADEELMQQGGGGGRSSSLTSADARSESTELIANEAREIPTTLAKNDSEGAGLAVRSTSQEEAGGAGAGIVPDADTAPASAVARSQSPAGMMAVKAAVAMTLASADEVAIGAVEAPPPLLLPSLTEGGAECGMSVSVPVIGDAISGCGTSVTETAPVAEPSAGRLLPWHLRRFTLSTEGSEPASYAANSDNSEDVSPRAHEMTPRSSMLQPSPLSMQQPPLPPPSAPPLAALDPNGHIDDEDGEDATAPTLAMEATRTTNGRRLTLNEALLLSGFGKPQTPALARIERATSRVQNPSLATSRHTVIVDTQPALPSYDPPAPAAAAAAVATAATTSRSLSTMNAHSSGGGGAASGAGSGGGAGSAVHPSGFTLPAPSRLKLTVPPLQLSSQHHHHNPPPPPPPAGPVAAAAPQPQLNVVQKLLSGPLSPRSLAAMTARGSGGGGGSQAYDTAGMAALGRSMGAGAATITTTTTTATATTATATATTTAVAAGLAFPGRSKVSLHSLVLFPQPVTAAGGESLDGGVGGLAGDVGGSLSPSLAAVASVPLPPVQAPRSHGQLPLIHQVHTFPLYSQLQSYGPIYHLQSTHLQQGSGSGAGGGMAGVSVNGISINSGANCGSGSGGGGGSGARGPQLLLQLPPLRDPGSPHLCDSPRPAASATVPPPPPGHKHAESLSDGAAAAAVLASALASAAAAGGQKDSSKMRRGRSAVASSLPALPVRVHSQGSIGASHQNPARVVSGENGSCGGAGSLAGGNWTARAAAPRALSGNTTFVGDRAGPLSPPPPPEHSTQPASAVHRRAAWIAEPAPASVSLVASSSPLAMVMSTGSAAAAASPANAAVAAFAPAPPAAPLVAPVTSLADLPDIVTLLMHETRSPIRIGPTRVRKMDY</sequence>
<feature type="region of interest" description="Disordered" evidence="2">
    <location>
        <begin position="1"/>
        <end position="38"/>
    </location>
</feature>
<feature type="region of interest" description="Disordered" evidence="2">
    <location>
        <begin position="527"/>
        <end position="551"/>
    </location>
</feature>
<feature type="region of interest" description="Disordered" evidence="2">
    <location>
        <begin position="862"/>
        <end position="932"/>
    </location>
</feature>
<dbReference type="PANTHER" id="PTHR13037">
    <property type="entry name" value="FORMIN"/>
    <property type="match status" value="1"/>
</dbReference>
<evidence type="ECO:0000256" key="1">
    <source>
        <dbReference type="ARBA" id="ARBA00022581"/>
    </source>
</evidence>
<comment type="caution">
    <text evidence="3">The sequence shown here is derived from an EMBL/GenBank/DDBJ whole genome shotgun (WGS) entry which is preliminary data.</text>
</comment>
<feature type="compositionally biased region" description="Polar residues" evidence="2">
    <location>
        <begin position="329"/>
        <end position="340"/>
    </location>
</feature>
<feature type="region of interest" description="Disordered" evidence="2">
    <location>
        <begin position="1215"/>
        <end position="1239"/>
    </location>
</feature>
<feature type="compositionally biased region" description="Low complexity" evidence="2">
    <location>
        <begin position="1152"/>
        <end position="1162"/>
    </location>
</feature>
<feature type="compositionally biased region" description="Gly residues" evidence="2">
    <location>
        <begin position="12"/>
        <end position="22"/>
    </location>
</feature>
<feature type="compositionally biased region" description="Gly residues" evidence="2">
    <location>
        <begin position="1141"/>
        <end position="1151"/>
    </location>
</feature>
<protein>
    <submittedName>
        <fullName evidence="3">Uncharacterized protein</fullName>
    </submittedName>
</protein>
<dbReference type="PANTHER" id="PTHR13037:SF24">
    <property type="entry name" value="POLYCOMB PROTEIN PCL-RELATED"/>
    <property type="match status" value="1"/>
</dbReference>
<feature type="compositionally biased region" description="Low complexity" evidence="2">
    <location>
        <begin position="71"/>
        <end position="85"/>
    </location>
</feature>
<name>A0A8J4BEX8_9CHLO</name>
<feature type="compositionally biased region" description="Low complexity" evidence="2">
    <location>
        <begin position="729"/>
        <end position="741"/>
    </location>
</feature>
<feature type="compositionally biased region" description="Low complexity" evidence="2">
    <location>
        <begin position="355"/>
        <end position="366"/>
    </location>
</feature>
<feature type="compositionally biased region" description="Pro residues" evidence="2">
    <location>
        <begin position="234"/>
        <end position="249"/>
    </location>
</feature>
<dbReference type="Proteomes" id="UP000747399">
    <property type="component" value="Unassembled WGS sequence"/>
</dbReference>
<feature type="compositionally biased region" description="Low complexity" evidence="2">
    <location>
        <begin position="189"/>
        <end position="217"/>
    </location>
</feature>
<keyword evidence="1" id="KW-0945">Host-virus interaction</keyword>
<dbReference type="EMBL" id="BNCO01000034">
    <property type="protein sequence ID" value="GIL59304.1"/>
    <property type="molecule type" value="Genomic_DNA"/>
</dbReference>
<gene>
    <name evidence="3" type="ORF">Vafri_14212</name>
</gene>
<evidence type="ECO:0000256" key="2">
    <source>
        <dbReference type="SAM" id="MobiDB-lite"/>
    </source>
</evidence>
<feature type="region of interest" description="Disordered" evidence="2">
    <location>
        <begin position="187"/>
        <end position="259"/>
    </location>
</feature>
<feature type="compositionally biased region" description="Gly residues" evidence="2">
    <location>
        <begin position="869"/>
        <end position="885"/>
    </location>
</feature>
<feature type="compositionally biased region" description="Polar residues" evidence="2">
    <location>
        <begin position="1"/>
        <end position="10"/>
    </location>
</feature>
<feature type="region of interest" description="Disordered" evidence="2">
    <location>
        <begin position="701"/>
        <end position="768"/>
    </location>
</feature>
<keyword evidence="4" id="KW-1185">Reference proteome</keyword>
<proteinExistence type="predicted"/>
<feature type="region of interest" description="Disordered" evidence="2">
    <location>
        <begin position="1141"/>
        <end position="1197"/>
    </location>
</feature>
<reference evidence="3" key="1">
    <citation type="journal article" date="2021" name="Proc. Natl. Acad. Sci. U.S.A.">
        <title>Three genomes in the algal genus Volvox reveal the fate of a haploid sex-determining region after a transition to homothallism.</title>
        <authorList>
            <person name="Yamamoto K."/>
            <person name="Hamaji T."/>
            <person name="Kawai-Toyooka H."/>
            <person name="Matsuzaki R."/>
            <person name="Takahashi F."/>
            <person name="Nishimura Y."/>
            <person name="Kawachi M."/>
            <person name="Noguchi H."/>
            <person name="Minakuchi Y."/>
            <person name="Umen J.G."/>
            <person name="Toyoda A."/>
            <person name="Nozaki H."/>
        </authorList>
    </citation>
    <scope>NUCLEOTIDE SEQUENCE</scope>
    <source>
        <strain evidence="3">NIES-3780</strain>
    </source>
</reference>
<accession>A0A8J4BEX8</accession>
<feature type="region of interest" description="Disordered" evidence="2">
    <location>
        <begin position="57"/>
        <end position="86"/>
    </location>
</feature>
<evidence type="ECO:0000313" key="3">
    <source>
        <dbReference type="EMBL" id="GIL59304.1"/>
    </source>
</evidence>
<evidence type="ECO:0000313" key="4">
    <source>
        <dbReference type="Proteomes" id="UP000747399"/>
    </source>
</evidence>
<organism evidence="3 4">
    <name type="scientific">Volvox africanus</name>
    <dbReference type="NCBI Taxonomy" id="51714"/>
    <lineage>
        <taxon>Eukaryota</taxon>
        <taxon>Viridiplantae</taxon>
        <taxon>Chlorophyta</taxon>
        <taxon>core chlorophytes</taxon>
        <taxon>Chlorophyceae</taxon>
        <taxon>CS clade</taxon>
        <taxon>Chlamydomonadales</taxon>
        <taxon>Volvocaceae</taxon>
        <taxon>Volvox</taxon>
    </lineage>
</organism>
<feature type="region of interest" description="Disordered" evidence="2">
    <location>
        <begin position="327"/>
        <end position="372"/>
    </location>
</feature>